<keyword evidence="2" id="KW-1185">Reference proteome</keyword>
<sequence>MVHVMLIELLHMHESQSFIDASEPPIPVRMAAMFSGIVYAVFGSCHLPSRTLHWNRKSTNSQ</sequence>
<dbReference type="EMBL" id="KV419395">
    <property type="protein sequence ID" value="KZS98617.1"/>
    <property type="molecule type" value="Genomic_DNA"/>
</dbReference>
<gene>
    <name evidence="1" type="ORF">SISNIDRAFT_422576</name>
</gene>
<dbReference type="Proteomes" id="UP000076722">
    <property type="component" value="Unassembled WGS sequence"/>
</dbReference>
<organism evidence="1 2">
    <name type="scientific">Sistotremastrum niveocremeum HHB9708</name>
    <dbReference type="NCBI Taxonomy" id="1314777"/>
    <lineage>
        <taxon>Eukaryota</taxon>
        <taxon>Fungi</taxon>
        <taxon>Dikarya</taxon>
        <taxon>Basidiomycota</taxon>
        <taxon>Agaricomycotina</taxon>
        <taxon>Agaricomycetes</taxon>
        <taxon>Sistotremastrales</taxon>
        <taxon>Sistotremastraceae</taxon>
        <taxon>Sertulicium</taxon>
        <taxon>Sertulicium niveocremeum</taxon>
    </lineage>
</organism>
<evidence type="ECO:0000313" key="2">
    <source>
        <dbReference type="Proteomes" id="UP000076722"/>
    </source>
</evidence>
<accession>A0A165A8F6</accession>
<protein>
    <submittedName>
        <fullName evidence="1">Uncharacterized protein</fullName>
    </submittedName>
</protein>
<name>A0A165A8F6_9AGAM</name>
<reference evidence="1 2" key="1">
    <citation type="journal article" date="2016" name="Mol. Biol. Evol.">
        <title>Comparative Genomics of Early-Diverging Mushroom-Forming Fungi Provides Insights into the Origins of Lignocellulose Decay Capabilities.</title>
        <authorList>
            <person name="Nagy L.G."/>
            <person name="Riley R."/>
            <person name="Tritt A."/>
            <person name="Adam C."/>
            <person name="Daum C."/>
            <person name="Floudas D."/>
            <person name="Sun H."/>
            <person name="Yadav J.S."/>
            <person name="Pangilinan J."/>
            <person name="Larsson K.H."/>
            <person name="Matsuura K."/>
            <person name="Barry K."/>
            <person name="Labutti K."/>
            <person name="Kuo R."/>
            <person name="Ohm R.A."/>
            <person name="Bhattacharya S.S."/>
            <person name="Shirouzu T."/>
            <person name="Yoshinaga Y."/>
            <person name="Martin F.M."/>
            <person name="Grigoriev I.V."/>
            <person name="Hibbett D.S."/>
        </authorList>
    </citation>
    <scope>NUCLEOTIDE SEQUENCE [LARGE SCALE GENOMIC DNA]</scope>
    <source>
        <strain evidence="1 2">HHB9708</strain>
    </source>
</reference>
<evidence type="ECO:0000313" key="1">
    <source>
        <dbReference type="EMBL" id="KZS98617.1"/>
    </source>
</evidence>
<proteinExistence type="predicted"/>
<dbReference type="AlphaFoldDB" id="A0A165A8F6"/>